<dbReference type="Pfam" id="PF01103">
    <property type="entry name" value="Omp85"/>
    <property type="match status" value="1"/>
</dbReference>
<keyword evidence="7" id="KW-1185">Reference proteome</keyword>
<keyword evidence="4" id="KW-0732">Signal</keyword>
<dbReference type="InterPro" id="IPR039910">
    <property type="entry name" value="D15-like"/>
</dbReference>
<evidence type="ECO:0000256" key="2">
    <source>
        <dbReference type="ARBA" id="ARBA00022452"/>
    </source>
</evidence>
<name>A0A370HMF0_9HYPH</name>
<dbReference type="EMBL" id="QQBB01000004">
    <property type="protein sequence ID" value="RDI59607.1"/>
    <property type="molecule type" value="Genomic_DNA"/>
</dbReference>
<proteinExistence type="predicted"/>
<feature type="domain" description="Bacterial surface antigen (D15)" evidence="5">
    <location>
        <begin position="344"/>
        <end position="660"/>
    </location>
</feature>
<sequence>MPLSPWRKAILLSSCLLCISGIAGGDARAFDFFGLFGTKDNPPPISSSTVPYSLTFEIAGDRKAVQQALETASTLYRLRGDAPLDGDALVRRAQADFGPLLDALWGLGYYNATLTFNIGGTILRIDSDPNAAIRTAETYRNRAVVPVQAQVDTGPLFELRNIAVSDARTRRPFLPQELPRRVVKLEAGDPARAADLRAAQARMVDHFRSQSRPLAKAVSIDPVVFHPARLMDVSYVLDPGPVAPIGDITVSGTQNVDPAVVRSFIYLEPGDPYSPEALADTRKSVATIQALSSVRIREAAALDAYGRLPIFVEVTERLPRVVGFSARYSTIDGPAIRGYWEHRNLFGGAERLRLEADLFLAPRNDGTHIKSVDDLEWSDLGGRFRASFLKPALGGTRNDLLIDGLVERDRTGGDRYGGYTSRFVDGTTFIRHRFSSTFSAQAGVQVQRGQTSDVLGQVDYLVVGTPVSLTYDSTDRPLDPTRGVRLNASVAPYPEFLGSTVGMVVSKATASTYYALDEDARYILAGRIGLGSIAGADLEDIPANFRFFAGGGGSVRGYRYRSLGPTGPFGWVVGGRSLLEASVEARIKITDTIGIVPFFDAGGAFESSYPDFKEKVYMSAGLGLRYYTAIGPIRLDIAAPLNGRPGDKPVALYVSIGQAF</sequence>
<dbReference type="Gene3D" id="2.40.160.50">
    <property type="entry name" value="membrane protein fhac: a member of the omp85/tpsb transporter family"/>
    <property type="match status" value="1"/>
</dbReference>
<dbReference type="RefSeq" id="WP_114770460.1">
    <property type="nucleotide sequence ID" value="NZ_QQBB01000004.1"/>
</dbReference>
<evidence type="ECO:0000256" key="4">
    <source>
        <dbReference type="SAM" id="SignalP"/>
    </source>
</evidence>
<evidence type="ECO:0000256" key="3">
    <source>
        <dbReference type="ARBA" id="ARBA00023136"/>
    </source>
</evidence>
<dbReference type="GO" id="GO:0019867">
    <property type="term" value="C:outer membrane"/>
    <property type="evidence" value="ECO:0007669"/>
    <property type="project" value="InterPro"/>
</dbReference>
<dbReference type="OrthoDB" id="9769707at2"/>
<organism evidence="6 7">
    <name type="scientific">Microvirga subterranea</name>
    <dbReference type="NCBI Taxonomy" id="186651"/>
    <lineage>
        <taxon>Bacteria</taxon>
        <taxon>Pseudomonadati</taxon>
        <taxon>Pseudomonadota</taxon>
        <taxon>Alphaproteobacteria</taxon>
        <taxon>Hyphomicrobiales</taxon>
        <taxon>Methylobacteriaceae</taxon>
        <taxon>Microvirga</taxon>
    </lineage>
</organism>
<accession>A0A370HMF0</accession>
<feature type="chain" id="PRO_5017026158" evidence="4">
    <location>
        <begin position="24"/>
        <end position="660"/>
    </location>
</feature>
<feature type="signal peptide" evidence="4">
    <location>
        <begin position="1"/>
        <end position="23"/>
    </location>
</feature>
<dbReference type="Proteomes" id="UP000254925">
    <property type="component" value="Unassembled WGS sequence"/>
</dbReference>
<gene>
    <name evidence="6" type="ORF">DES45_104527</name>
</gene>
<dbReference type="AlphaFoldDB" id="A0A370HMF0"/>
<reference evidence="6 7" key="1">
    <citation type="submission" date="2018-07" db="EMBL/GenBank/DDBJ databases">
        <title>Genomic Encyclopedia of Type Strains, Phase IV (KMG-IV): sequencing the most valuable type-strain genomes for metagenomic binning, comparative biology and taxonomic classification.</title>
        <authorList>
            <person name="Goeker M."/>
        </authorList>
    </citation>
    <scope>NUCLEOTIDE SEQUENCE [LARGE SCALE GENOMIC DNA]</scope>
    <source>
        <strain evidence="6 7">DSM 14364</strain>
    </source>
</reference>
<protein>
    <submittedName>
        <fullName evidence="6">Autotransporter secretion outer membrane protein TamA</fullName>
    </submittedName>
</protein>
<comment type="subcellular location">
    <subcellularLocation>
        <location evidence="1">Membrane</location>
    </subcellularLocation>
</comment>
<evidence type="ECO:0000313" key="6">
    <source>
        <dbReference type="EMBL" id="RDI59607.1"/>
    </source>
</evidence>
<comment type="caution">
    <text evidence="6">The sequence shown here is derived from an EMBL/GenBank/DDBJ whole genome shotgun (WGS) entry which is preliminary data.</text>
</comment>
<keyword evidence="2" id="KW-1134">Transmembrane beta strand</keyword>
<dbReference type="Gene3D" id="3.10.20.310">
    <property type="entry name" value="membrane protein fhac"/>
    <property type="match status" value="1"/>
</dbReference>
<dbReference type="PANTHER" id="PTHR12815">
    <property type="entry name" value="SORTING AND ASSEMBLY MACHINERY SAMM50 PROTEIN FAMILY MEMBER"/>
    <property type="match status" value="1"/>
</dbReference>
<keyword evidence="2" id="KW-0812">Transmembrane</keyword>
<keyword evidence="3" id="KW-0472">Membrane</keyword>
<dbReference type="PANTHER" id="PTHR12815:SF42">
    <property type="entry name" value="BACTERIAL SURFACE ANTIGEN (D15) DOMAIN-CONTAINING PROTEIN"/>
    <property type="match status" value="1"/>
</dbReference>
<evidence type="ECO:0000256" key="1">
    <source>
        <dbReference type="ARBA" id="ARBA00004370"/>
    </source>
</evidence>
<evidence type="ECO:0000259" key="5">
    <source>
        <dbReference type="Pfam" id="PF01103"/>
    </source>
</evidence>
<evidence type="ECO:0000313" key="7">
    <source>
        <dbReference type="Proteomes" id="UP000254925"/>
    </source>
</evidence>
<dbReference type="InterPro" id="IPR000184">
    <property type="entry name" value="Bac_surfAg_D15"/>
</dbReference>